<dbReference type="GO" id="GO:0003677">
    <property type="term" value="F:DNA binding"/>
    <property type="evidence" value="ECO:0007669"/>
    <property type="project" value="UniProtKB-KW"/>
</dbReference>
<dbReference type="InterPro" id="IPR005650">
    <property type="entry name" value="BlaI_family"/>
</dbReference>
<dbReference type="Pfam" id="PF03965">
    <property type="entry name" value="Penicillinase_R"/>
    <property type="match status" value="1"/>
</dbReference>
<accession>A0A9D1JAE7</accession>
<reference evidence="5" key="1">
    <citation type="submission" date="2020-10" db="EMBL/GenBank/DDBJ databases">
        <authorList>
            <person name="Gilroy R."/>
        </authorList>
    </citation>
    <scope>NUCLEOTIDE SEQUENCE</scope>
    <source>
        <strain evidence="5">ChiSjej5B23-6657</strain>
    </source>
</reference>
<dbReference type="SUPFAM" id="SSF46785">
    <property type="entry name" value="Winged helix' DNA-binding domain"/>
    <property type="match status" value="1"/>
</dbReference>
<evidence type="ECO:0000256" key="3">
    <source>
        <dbReference type="ARBA" id="ARBA00023125"/>
    </source>
</evidence>
<evidence type="ECO:0000256" key="1">
    <source>
        <dbReference type="ARBA" id="ARBA00011046"/>
    </source>
</evidence>
<evidence type="ECO:0000256" key="4">
    <source>
        <dbReference type="ARBA" id="ARBA00023163"/>
    </source>
</evidence>
<proteinExistence type="inferred from homology"/>
<name>A0A9D1JAE7_9FIRM</name>
<evidence type="ECO:0000313" key="5">
    <source>
        <dbReference type="EMBL" id="HIR69904.1"/>
    </source>
</evidence>
<dbReference type="Gene3D" id="1.10.10.10">
    <property type="entry name" value="Winged helix-like DNA-binding domain superfamily/Winged helix DNA-binding domain"/>
    <property type="match status" value="1"/>
</dbReference>
<dbReference type="EMBL" id="DVHM01000024">
    <property type="protein sequence ID" value="HIR69904.1"/>
    <property type="molecule type" value="Genomic_DNA"/>
</dbReference>
<comment type="similarity">
    <text evidence="1">Belongs to the BlaI transcriptional regulatory family.</text>
</comment>
<dbReference type="PIRSF" id="PIRSF019455">
    <property type="entry name" value="CopR_AtkY"/>
    <property type="match status" value="1"/>
</dbReference>
<sequence length="126" mass="14682">MYKSLTAAEKVVMKAMWDSDHPLSLGETTKLLNESYGKNWKPQTVSTFIAKVVQKGFLKMVREGRRITYEILISLEEYRASEAREFVEFWDRGDVAEFLSSYFYGRKADAEEIDRLRKAVEDLAQK</sequence>
<evidence type="ECO:0000256" key="2">
    <source>
        <dbReference type="ARBA" id="ARBA00023015"/>
    </source>
</evidence>
<dbReference type="Proteomes" id="UP000823912">
    <property type="component" value="Unassembled WGS sequence"/>
</dbReference>
<protein>
    <submittedName>
        <fullName evidence="5">BlaI/MecI/CopY family transcriptional regulator</fullName>
    </submittedName>
</protein>
<dbReference type="GO" id="GO:0045892">
    <property type="term" value="P:negative regulation of DNA-templated transcription"/>
    <property type="evidence" value="ECO:0007669"/>
    <property type="project" value="InterPro"/>
</dbReference>
<dbReference type="InterPro" id="IPR036390">
    <property type="entry name" value="WH_DNA-bd_sf"/>
</dbReference>
<dbReference type="InterPro" id="IPR036388">
    <property type="entry name" value="WH-like_DNA-bd_sf"/>
</dbReference>
<dbReference type="AlphaFoldDB" id="A0A9D1JAE7"/>
<evidence type="ECO:0000313" key="6">
    <source>
        <dbReference type="Proteomes" id="UP000823912"/>
    </source>
</evidence>
<keyword evidence="4" id="KW-0804">Transcription</keyword>
<organism evidence="5 6">
    <name type="scientific">Candidatus Pullilachnospira gallistercoris</name>
    <dbReference type="NCBI Taxonomy" id="2840911"/>
    <lineage>
        <taxon>Bacteria</taxon>
        <taxon>Bacillati</taxon>
        <taxon>Bacillota</taxon>
        <taxon>Clostridia</taxon>
        <taxon>Lachnospirales</taxon>
        <taxon>Lachnospiraceae</taxon>
        <taxon>Lachnospiraceae incertae sedis</taxon>
        <taxon>Candidatus Pullilachnospira</taxon>
    </lineage>
</organism>
<comment type="caution">
    <text evidence="5">The sequence shown here is derived from an EMBL/GenBank/DDBJ whole genome shotgun (WGS) entry which is preliminary data.</text>
</comment>
<gene>
    <name evidence="5" type="ORF">IAA55_01325</name>
</gene>
<keyword evidence="2" id="KW-0805">Transcription regulation</keyword>
<keyword evidence="3" id="KW-0238">DNA-binding</keyword>
<reference evidence="5" key="2">
    <citation type="journal article" date="2021" name="PeerJ">
        <title>Extensive microbial diversity within the chicken gut microbiome revealed by metagenomics and culture.</title>
        <authorList>
            <person name="Gilroy R."/>
            <person name="Ravi A."/>
            <person name="Getino M."/>
            <person name="Pursley I."/>
            <person name="Horton D.L."/>
            <person name="Alikhan N.F."/>
            <person name="Baker D."/>
            <person name="Gharbi K."/>
            <person name="Hall N."/>
            <person name="Watson M."/>
            <person name="Adriaenssens E.M."/>
            <person name="Foster-Nyarko E."/>
            <person name="Jarju S."/>
            <person name="Secka A."/>
            <person name="Antonio M."/>
            <person name="Oren A."/>
            <person name="Chaudhuri R.R."/>
            <person name="La Ragione R."/>
            <person name="Hildebrand F."/>
            <person name="Pallen M.J."/>
        </authorList>
    </citation>
    <scope>NUCLEOTIDE SEQUENCE</scope>
    <source>
        <strain evidence="5">ChiSjej5B23-6657</strain>
    </source>
</reference>